<dbReference type="Pfam" id="PF08205">
    <property type="entry name" value="C2-set_2"/>
    <property type="match status" value="3"/>
</dbReference>
<feature type="region of interest" description="Disordered" evidence="7">
    <location>
        <begin position="1355"/>
        <end position="1379"/>
    </location>
</feature>
<dbReference type="Pfam" id="PF13927">
    <property type="entry name" value="Ig_3"/>
    <property type="match status" value="3"/>
</dbReference>
<feature type="domain" description="Ig-like" evidence="10">
    <location>
        <begin position="439"/>
        <end position="525"/>
    </location>
</feature>
<evidence type="ECO:0000313" key="12">
    <source>
        <dbReference type="EMBL" id="LAC21237.1"/>
    </source>
</evidence>
<dbReference type="CDD" id="cd00063">
    <property type="entry name" value="FN3"/>
    <property type="match status" value="1"/>
</dbReference>
<dbReference type="InterPro" id="IPR036179">
    <property type="entry name" value="Ig-like_dom_sf"/>
</dbReference>
<feature type="chain" id="PRO_5025494312" evidence="9">
    <location>
        <begin position="27"/>
        <end position="1379"/>
    </location>
</feature>
<dbReference type="SUPFAM" id="SSF48726">
    <property type="entry name" value="Immunoglobulin"/>
    <property type="match status" value="9"/>
</dbReference>
<feature type="domain" description="Ig-like" evidence="10">
    <location>
        <begin position="756"/>
        <end position="842"/>
    </location>
</feature>
<evidence type="ECO:0000256" key="3">
    <source>
        <dbReference type="ARBA" id="ARBA00023136"/>
    </source>
</evidence>
<keyword evidence="3 8" id="KW-0472">Membrane</keyword>
<dbReference type="PANTHER" id="PTHR11640:SF136">
    <property type="entry name" value="NEPHRIN"/>
    <property type="match status" value="1"/>
</dbReference>
<dbReference type="InterPro" id="IPR003961">
    <property type="entry name" value="FN3_dom"/>
</dbReference>
<proteinExistence type="evidence at transcript level"/>
<dbReference type="InterPro" id="IPR007110">
    <property type="entry name" value="Ig-like_dom"/>
</dbReference>
<feature type="domain" description="Ig-like" evidence="10">
    <location>
        <begin position="534"/>
        <end position="628"/>
    </location>
</feature>
<organism evidence="12">
    <name type="scientific">Hirondellea gigas</name>
    <dbReference type="NCBI Taxonomy" id="1518452"/>
    <lineage>
        <taxon>Eukaryota</taxon>
        <taxon>Metazoa</taxon>
        <taxon>Ecdysozoa</taxon>
        <taxon>Arthropoda</taxon>
        <taxon>Crustacea</taxon>
        <taxon>Multicrustacea</taxon>
        <taxon>Malacostraca</taxon>
        <taxon>Eumalacostraca</taxon>
        <taxon>Peracarida</taxon>
        <taxon>Amphipoda</taxon>
        <taxon>Amphilochidea</taxon>
        <taxon>Lysianassida</taxon>
        <taxon>Lysianassidira</taxon>
        <taxon>Lysianassoidea</taxon>
        <taxon>Lysianassidae</taxon>
        <taxon>Hirondellea</taxon>
    </lineage>
</organism>
<feature type="domain" description="Ig-like" evidence="10">
    <location>
        <begin position="849"/>
        <end position="947"/>
    </location>
</feature>
<feature type="compositionally biased region" description="Low complexity" evidence="7">
    <location>
        <begin position="1177"/>
        <end position="1188"/>
    </location>
</feature>
<dbReference type="GO" id="GO:0030154">
    <property type="term" value="P:cell differentiation"/>
    <property type="evidence" value="ECO:0007669"/>
    <property type="project" value="UniProtKB-ARBA"/>
</dbReference>
<name>A0A6A7FRK9_9CRUS</name>
<feature type="domain" description="Fibronectin type-III" evidence="11">
    <location>
        <begin position="954"/>
        <end position="1047"/>
    </location>
</feature>
<dbReference type="PANTHER" id="PTHR11640">
    <property type="entry name" value="NEPHRIN"/>
    <property type="match status" value="1"/>
</dbReference>
<evidence type="ECO:0000259" key="10">
    <source>
        <dbReference type="PROSITE" id="PS50835"/>
    </source>
</evidence>
<dbReference type="InterPro" id="IPR013162">
    <property type="entry name" value="CD80_C2-set"/>
</dbReference>
<dbReference type="Pfam" id="PF07679">
    <property type="entry name" value="I-set"/>
    <property type="match status" value="2"/>
</dbReference>
<dbReference type="EMBL" id="IACT01001921">
    <property type="protein sequence ID" value="LAC21237.1"/>
    <property type="molecule type" value="mRNA"/>
</dbReference>
<dbReference type="InterPro" id="IPR003599">
    <property type="entry name" value="Ig_sub"/>
</dbReference>
<dbReference type="CDD" id="cd12087">
    <property type="entry name" value="TM_EGFR-like"/>
    <property type="match status" value="1"/>
</dbReference>
<dbReference type="Pfam" id="PF00041">
    <property type="entry name" value="fn3"/>
    <property type="match status" value="1"/>
</dbReference>
<dbReference type="GO" id="GO:0009653">
    <property type="term" value="P:anatomical structure morphogenesis"/>
    <property type="evidence" value="ECO:0007669"/>
    <property type="project" value="UniProtKB-ARBA"/>
</dbReference>
<dbReference type="PROSITE" id="PS50835">
    <property type="entry name" value="IG_LIKE"/>
    <property type="match status" value="9"/>
</dbReference>
<dbReference type="Gene3D" id="2.60.40.10">
    <property type="entry name" value="Immunoglobulins"/>
    <property type="match status" value="10"/>
</dbReference>
<evidence type="ECO:0000256" key="8">
    <source>
        <dbReference type="SAM" id="Phobius"/>
    </source>
</evidence>
<dbReference type="GO" id="GO:0005911">
    <property type="term" value="C:cell-cell junction"/>
    <property type="evidence" value="ECO:0007669"/>
    <property type="project" value="TreeGrafter"/>
</dbReference>
<dbReference type="SUPFAM" id="SSF49265">
    <property type="entry name" value="Fibronectin type III"/>
    <property type="match status" value="1"/>
</dbReference>
<feature type="region of interest" description="Disordered" evidence="7">
    <location>
        <begin position="1099"/>
        <end position="1160"/>
    </location>
</feature>
<dbReference type="InterPro" id="IPR036116">
    <property type="entry name" value="FN3_sf"/>
</dbReference>
<accession>A0A6A7FRK9</accession>
<dbReference type="GO" id="GO:0098609">
    <property type="term" value="P:cell-cell adhesion"/>
    <property type="evidence" value="ECO:0007669"/>
    <property type="project" value="TreeGrafter"/>
</dbReference>
<protein>
    <submittedName>
        <fullName evidence="12">Nephrin-like isoform X3</fullName>
    </submittedName>
</protein>
<dbReference type="GO" id="GO:0005886">
    <property type="term" value="C:plasma membrane"/>
    <property type="evidence" value="ECO:0007669"/>
    <property type="project" value="TreeGrafter"/>
</dbReference>
<keyword evidence="4" id="KW-1015">Disulfide bond</keyword>
<evidence type="ECO:0000256" key="4">
    <source>
        <dbReference type="ARBA" id="ARBA00023157"/>
    </source>
</evidence>
<keyword evidence="2" id="KW-0677">Repeat</keyword>
<feature type="transmembrane region" description="Helical" evidence="8">
    <location>
        <begin position="1069"/>
        <end position="1093"/>
    </location>
</feature>
<keyword evidence="8" id="KW-0812">Transmembrane</keyword>
<dbReference type="InterPro" id="IPR051275">
    <property type="entry name" value="Cell_adhesion_signaling"/>
</dbReference>
<dbReference type="PROSITE" id="PS00290">
    <property type="entry name" value="IG_MHC"/>
    <property type="match status" value="1"/>
</dbReference>
<keyword evidence="6" id="KW-0393">Immunoglobulin domain</keyword>
<keyword evidence="9" id="KW-0732">Signal</keyword>
<dbReference type="InterPro" id="IPR003598">
    <property type="entry name" value="Ig_sub2"/>
</dbReference>
<feature type="domain" description="Ig-like" evidence="10">
    <location>
        <begin position="132"/>
        <end position="235"/>
    </location>
</feature>
<feature type="domain" description="Ig-like" evidence="10">
    <location>
        <begin position="635"/>
        <end position="751"/>
    </location>
</feature>
<dbReference type="SMART" id="SM00060">
    <property type="entry name" value="FN3"/>
    <property type="match status" value="1"/>
</dbReference>
<evidence type="ECO:0000256" key="9">
    <source>
        <dbReference type="SAM" id="SignalP"/>
    </source>
</evidence>
<keyword evidence="5" id="KW-0325">Glycoprotein</keyword>
<feature type="region of interest" description="Disordered" evidence="7">
    <location>
        <begin position="1208"/>
        <end position="1227"/>
    </location>
</feature>
<evidence type="ECO:0000256" key="5">
    <source>
        <dbReference type="ARBA" id="ARBA00023180"/>
    </source>
</evidence>
<dbReference type="InterPro" id="IPR013098">
    <property type="entry name" value="Ig_I-set"/>
</dbReference>
<reference evidence="12" key="1">
    <citation type="submission" date="2017-11" db="EMBL/GenBank/DDBJ databases">
        <title>The sensing device of the deep-sea amphipod.</title>
        <authorList>
            <person name="Kobayashi H."/>
            <person name="Nagahama T."/>
            <person name="Arai W."/>
            <person name="Sasagawa Y."/>
            <person name="Umeda M."/>
            <person name="Hayashi T."/>
            <person name="Nikaido I."/>
            <person name="Watanabe H."/>
            <person name="Oguri K."/>
            <person name="Kitazato H."/>
            <person name="Fujioka K."/>
            <person name="Kido Y."/>
            <person name="Takami H."/>
        </authorList>
    </citation>
    <scope>NUCLEOTIDE SEQUENCE</scope>
    <source>
        <tissue evidence="12">Whole body</tissue>
    </source>
</reference>
<evidence type="ECO:0000256" key="1">
    <source>
        <dbReference type="ARBA" id="ARBA00004479"/>
    </source>
</evidence>
<feature type="domain" description="Ig-like" evidence="10">
    <location>
        <begin position="337"/>
        <end position="432"/>
    </location>
</feature>
<sequence>MKRCTARPALCCSILLLLLLAALASGQQTQHFRAYPEDTEVKQGSTTTLKCEVANQGGRVQWAKDGFVLGFNRSIPTNDRYEMVGEPSAGEHHLRIYNTSLIDDADFQCQVGPADGHSAIRATGHLTVIMAPASVTLEGRGRQDTLEVTEGEEVTLKCLVKAAKPVASVIWYKNDRRITLESRSDTHQKSRLHMRHDLLSEITTRMTASDDGAVFSCQAEHPALAMPKVASVRISVLYPPGPPVITGYTDGEKIRAGEERSLSCSSRGGNPPAKVLWFRNNDNIDSSDRAFDGGTLNDHKLKVNSSDNGAVFTCKVMNKLTDVPLAASVTLNVQFPPDNVLVSGPKEARVGQNVTLSCLTENSNPAATISWVVDGQPYPGSRDRQERAGAGGWHTISTVSVIVPPVDRDMMFTCHATNQPIGKTKVDTYILSVLRPPQPPVLYGYSEGTGLQENKEQTISCVSRGGNPPADLQWYRNGQKISSKSHHVGDVSTAEIVLVAEARDNRAQYRCEAYNSAASSPVSVSTTLIVHFPPSDLQVVVAPQKLSAGTPATLTCRAGASNPPAVITWFRGGYKMPGKIIETSVAANGGTRVTNVLELNLTAGDDGMQFVCQATNMALQIDLNESVTLDVRYSPEFIMPPPPTVDVEVGGSRTLNLTARANPGPVTYSWNRLGAPLSKPVIVGTQRAPYGSIHHHHHRGMQHSAYAAEEAGVLAEGPLLYLKRVQIEHAGDYELEAANKEGITVAKVHVNVQYPPKIQYTSGLVTVSEEEEATLECTAEGNPLTEAMMDWTRPGYQFARTRQTFDNKKATLTILSANKNDTGVFTCHFNNGIGAASEANITLIVKTKPQVDRSQLLSRAATDLGMTGVLECIAEGAPDVRFSWRREGVLLSNGARPDKYDNETTKIGLITWKSSFFIRNVNQRDYGYYECVAENELGASPFTIQFTPPTRPEPPIALKVLNSTHDSVMLSWVAGFDGGKTQYFRLRYRPKDSTYYQYHDVYESGVFAQSVSGLELDTEYYFSIMSYNDMGESEYRGEFVRARTRSRSGDTRDLLIQQVLGGRGELPKLIIIAVAVVGTFVVILNIALVIFLIRRKRGRSEDGSDQGSSKSTTNTMYAPSSYNDTVVGETLSSISEKSRESYTQEDSVGEYEDQGHHHKHGGSAYLIDQIEPPPEYASQTPSQPSSAAYNPHEDDYADVLRRNAYNHQLGKVTPRPPSRATHYSASPEGHGAYLSYSYTPSPTGLPNGTPTQYHVPNVTLGLHNFPDSTDHHAMDGADIGETAYHTLGLDTAPPPPMGLMDPMGLEQHSIPSEPTSLTMDPHSITIDHHNAGMMASSGDRHPDLRVETNAPMSTFQRPQCHAPNPPSPPDPSHMEGHLV</sequence>
<evidence type="ECO:0000256" key="6">
    <source>
        <dbReference type="ARBA" id="ARBA00023319"/>
    </source>
</evidence>
<feature type="domain" description="Ig-like" evidence="10">
    <location>
        <begin position="243"/>
        <end position="330"/>
    </location>
</feature>
<keyword evidence="8" id="KW-1133">Transmembrane helix</keyword>
<dbReference type="InterPro" id="IPR013783">
    <property type="entry name" value="Ig-like_fold"/>
</dbReference>
<dbReference type="SMART" id="SM00408">
    <property type="entry name" value="IGc2"/>
    <property type="match status" value="8"/>
</dbReference>
<feature type="region of interest" description="Disordered" evidence="7">
    <location>
        <begin position="1172"/>
        <end position="1191"/>
    </location>
</feature>
<dbReference type="CDD" id="cd00096">
    <property type="entry name" value="Ig"/>
    <property type="match status" value="1"/>
</dbReference>
<feature type="compositionally biased region" description="Polar residues" evidence="7">
    <location>
        <begin position="1105"/>
        <end position="1135"/>
    </location>
</feature>
<evidence type="ECO:0000256" key="2">
    <source>
        <dbReference type="ARBA" id="ARBA00022737"/>
    </source>
</evidence>
<dbReference type="FunFam" id="2.60.40.10:FF:000405">
    <property type="entry name" value="nephrin isoform X1"/>
    <property type="match status" value="1"/>
</dbReference>
<dbReference type="GO" id="GO:0050839">
    <property type="term" value="F:cell adhesion molecule binding"/>
    <property type="evidence" value="ECO:0007669"/>
    <property type="project" value="TreeGrafter"/>
</dbReference>
<evidence type="ECO:0000256" key="7">
    <source>
        <dbReference type="SAM" id="MobiDB-lite"/>
    </source>
</evidence>
<feature type="signal peptide" evidence="9">
    <location>
        <begin position="1"/>
        <end position="26"/>
    </location>
</feature>
<dbReference type="SMART" id="SM00409">
    <property type="entry name" value="IG"/>
    <property type="match status" value="9"/>
</dbReference>
<feature type="domain" description="Ig-like" evidence="10">
    <location>
        <begin position="30"/>
        <end position="127"/>
    </location>
</feature>
<comment type="subcellular location">
    <subcellularLocation>
        <location evidence="1">Membrane</location>
        <topology evidence="1">Single-pass type I membrane protein</topology>
    </subcellularLocation>
</comment>
<dbReference type="InterPro" id="IPR003006">
    <property type="entry name" value="Ig/MHC_CS"/>
</dbReference>
<dbReference type="PROSITE" id="PS50853">
    <property type="entry name" value="FN3"/>
    <property type="match status" value="1"/>
</dbReference>
<evidence type="ECO:0000259" key="11">
    <source>
        <dbReference type="PROSITE" id="PS50853"/>
    </source>
</evidence>